<dbReference type="AlphaFoldDB" id="A0A0A9BUF8"/>
<reference evidence="1" key="1">
    <citation type="submission" date="2014-09" db="EMBL/GenBank/DDBJ databases">
        <authorList>
            <person name="Magalhaes I.L.F."/>
            <person name="Oliveira U."/>
            <person name="Santos F.R."/>
            <person name="Vidigal T.H.D.A."/>
            <person name="Brescovit A.D."/>
            <person name="Santos A.J."/>
        </authorList>
    </citation>
    <scope>NUCLEOTIDE SEQUENCE</scope>
    <source>
        <tissue evidence="1">Shoot tissue taken approximately 20 cm above the soil surface</tissue>
    </source>
</reference>
<sequence length="27" mass="3202">MFKLDWEFEILLMCTGLDLLSGDVLWI</sequence>
<proteinExistence type="predicted"/>
<reference evidence="1" key="2">
    <citation type="journal article" date="2015" name="Data Brief">
        <title>Shoot transcriptome of the giant reed, Arundo donax.</title>
        <authorList>
            <person name="Barrero R.A."/>
            <person name="Guerrero F.D."/>
            <person name="Moolhuijzen P."/>
            <person name="Goolsby J.A."/>
            <person name="Tidwell J."/>
            <person name="Bellgard S.E."/>
            <person name="Bellgard M.I."/>
        </authorList>
    </citation>
    <scope>NUCLEOTIDE SEQUENCE</scope>
    <source>
        <tissue evidence="1">Shoot tissue taken approximately 20 cm above the soil surface</tissue>
    </source>
</reference>
<protein>
    <submittedName>
        <fullName evidence="1">Uncharacterized protein</fullName>
    </submittedName>
</protein>
<dbReference type="EMBL" id="GBRH01230251">
    <property type="protein sequence ID" value="JAD67644.1"/>
    <property type="molecule type" value="Transcribed_RNA"/>
</dbReference>
<accession>A0A0A9BUF8</accession>
<name>A0A0A9BUF8_ARUDO</name>
<organism evidence="1">
    <name type="scientific">Arundo donax</name>
    <name type="common">Giant reed</name>
    <name type="synonym">Donax arundinaceus</name>
    <dbReference type="NCBI Taxonomy" id="35708"/>
    <lineage>
        <taxon>Eukaryota</taxon>
        <taxon>Viridiplantae</taxon>
        <taxon>Streptophyta</taxon>
        <taxon>Embryophyta</taxon>
        <taxon>Tracheophyta</taxon>
        <taxon>Spermatophyta</taxon>
        <taxon>Magnoliopsida</taxon>
        <taxon>Liliopsida</taxon>
        <taxon>Poales</taxon>
        <taxon>Poaceae</taxon>
        <taxon>PACMAD clade</taxon>
        <taxon>Arundinoideae</taxon>
        <taxon>Arundineae</taxon>
        <taxon>Arundo</taxon>
    </lineage>
</organism>
<evidence type="ECO:0000313" key="1">
    <source>
        <dbReference type="EMBL" id="JAD67644.1"/>
    </source>
</evidence>